<keyword evidence="3" id="KW-1185">Reference proteome</keyword>
<feature type="signal peptide" evidence="1">
    <location>
        <begin position="1"/>
        <end position="22"/>
    </location>
</feature>
<protein>
    <submittedName>
        <fullName evidence="2">Uncharacterized protein</fullName>
    </submittedName>
</protein>
<proteinExistence type="predicted"/>
<name>A0A0F4Z2M6_RASE3</name>
<dbReference type="AlphaFoldDB" id="A0A0F4Z2M6"/>
<comment type="caution">
    <text evidence="2">The sequence shown here is derived from an EMBL/GenBank/DDBJ whole genome shotgun (WGS) entry which is preliminary data.</text>
</comment>
<dbReference type="Proteomes" id="UP000053958">
    <property type="component" value="Unassembled WGS sequence"/>
</dbReference>
<evidence type="ECO:0000313" key="2">
    <source>
        <dbReference type="EMBL" id="KKA24774.1"/>
    </source>
</evidence>
<reference evidence="2 3" key="1">
    <citation type="submission" date="2015-04" db="EMBL/GenBank/DDBJ databases">
        <authorList>
            <person name="Heijne W.H."/>
            <person name="Fedorova N.D."/>
            <person name="Nierman W.C."/>
            <person name="Vollebregt A.W."/>
            <person name="Zhao Z."/>
            <person name="Wu L."/>
            <person name="Kumar M."/>
            <person name="Stam H."/>
            <person name="van den Berg M.A."/>
            <person name="Pel H.J."/>
        </authorList>
    </citation>
    <scope>NUCLEOTIDE SEQUENCE [LARGE SCALE GENOMIC DNA]</scope>
    <source>
        <strain evidence="2 3">CBS 393.64</strain>
    </source>
</reference>
<keyword evidence="1" id="KW-0732">Signal</keyword>
<organism evidence="2 3">
    <name type="scientific">Rasamsonia emersonii (strain ATCC 16479 / CBS 393.64 / IMI 116815)</name>
    <dbReference type="NCBI Taxonomy" id="1408163"/>
    <lineage>
        <taxon>Eukaryota</taxon>
        <taxon>Fungi</taxon>
        <taxon>Dikarya</taxon>
        <taxon>Ascomycota</taxon>
        <taxon>Pezizomycotina</taxon>
        <taxon>Eurotiomycetes</taxon>
        <taxon>Eurotiomycetidae</taxon>
        <taxon>Eurotiales</taxon>
        <taxon>Trichocomaceae</taxon>
        <taxon>Rasamsonia</taxon>
    </lineage>
</organism>
<feature type="chain" id="PRO_5002482323" evidence="1">
    <location>
        <begin position="23"/>
        <end position="212"/>
    </location>
</feature>
<gene>
    <name evidence="2" type="ORF">T310_1239</name>
</gene>
<dbReference type="RefSeq" id="XP_013331386.1">
    <property type="nucleotide sequence ID" value="XM_013475932.1"/>
</dbReference>
<dbReference type="EMBL" id="LASV01000049">
    <property type="protein sequence ID" value="KKA24774.1"/>
    <property type="molecule type" value="Genomic_DNA"/>
</dbReference>
<dbReference type="GeneID" id="25313590"/>
<evidence type="ECO:0000313" key="3">
    <source>
        <dbReference type="Proteomes" id="UP000053958"/>
    </source>
</evidence>
<accession>A0A0F4Z2M6</accession>
<evidence type="ECO:0000256" key="1">
    <source>
        <dbReference type="SAM" id="SignalP"/>
    </source>
</evidence>
<sequence length="212" mass="23688">MSVYLWVSDWLLLRLHVGGVFCKPDEAAAIEAKQICCLAYLKINKLEPHSPPTASEWTPAREERFFKKKTREGFARKKQSILITSGQTAGARVDMGQLSKDSAACNRSADACWTSIHDIHPYLEWSCICTGTVKELSGQKCTSTRAFSPTDTNIKHADVVVERTMHWQRAVAHNPVACRSADPSLYYTVRNGIVAWLEADSEVAERRTDSEG</sequence>